<dbReference type="Proteomes" id="UP000036951">
    <property type="component" value="Unassembled WGS sequence"/>
</dbReference>
<evidence type="ECO:0000313" key="2">
    <source>
        <dbReference type="Proteomes" id="UP000036951"/>
    </source>
</evidence>
<reference evidence="1 2" key="1">
    <citation type="submission" date="2015-06" db="EMBL/GenBank/DDBJ databases">
        <title>Prevotella sp. 109, sp. nov., a novel member of the family Prevotellaceae isolated from human faeces.</title>
        <authorList>
            <person name="Shkoporov A.N."/>
            <person name="Chaplin A.V."/>
            <person name="Kafarskaia L.I."/>
            <person name="Efimov B.A."/>
        </authorList>
    </citation>
    <scope>NUCLEOTIDE SEQUENCE [LARGE SCALE GENOMIC DNA]</scope>
    <source>
        <strain evidence="1 2">109</strain>
    </source>
</reference>
<keyword evidence="2" id="KW-1185">Reference proteome</keyword>
<comment type="caution">
    <text evidence="1">The sequence shown here is derived from an EMBL/GenBank/DDBJ whole genome shotgun (WGS) entry which is preliminary data.</text>
</comment>
<gene>
    <name evidence="1" type="ORF">ACU52_00930</name>
</gene>
<accession>A0A8E1R1D7</accession>
<dbReference type="RefSeq" id="WP_053397397.1">
    <property type="nucleotide sequence ID" value="NZ_JBGKLN010000018.1"/>
</dbReference>
<organism evidence="1 2">
    <name type="scientific">Xylanibacter rarus</name>
    <dbReference type="NCBI Taxonomy" id="1676614"/>
    <lineage>
        <taxon>Bacteria</taxon>
        <taxon>Pseudomonadati</taxon>
        <taxon>Bacteroidota</taxon>
        <taxon>Bacteroidia</taxon>
        <taxon>Bacteroidales</taxon>
        <taxon>Prevotellaceae</taxon>
        <taxon>Xylanibacter</taxon>
    </lineage>
</organism>
<protein>
    <recommendedName>
        <fullName evidence="3">DUF4160 domain-containing protein</fullName>
    </recommendedName>
</protein>
<proteinExistence type="predicted"/>
<evidence type="ECO:0000313" key="1">
    <source>
        <dbReference type="EMBL" id="KOO69744.1"/>
    </source>
</evidence>
<dbReference type="Pfam" id="PF13711">
    <property type="entry name" value="DUF4160"/>
    <property type="match status" value="1"/>
</dbReference>
<dbReference type="AlphaFoldDB" id="A0A8E1R1D7"/>
<dbReference type="OrthoDB" id="122670at2"/>
<dbReference type="InterPro" id="IPR025427">
    <property type="entry name" value="DUF4160"/>
</dbReference>
<sequence>MSPKFKEENGFVFKIYSNEEERKHVHVIKAENEAKFWLEPNITLANNYGFSDKEIKNITKIVLKYGNEFKRQFEEHIGKRLDD</sequence>
<evidence type="ECO:0008006" key="3">
    <source>
        <dbReference type="Google" id="ProtNLM"/>
    </source>
</evidence>
<dbReference type="EMBL" id="LFQU01000001">
    <property type="protein sequence ID" value="KOO69744.1"/>
    <property type="molecule type" value="Genomic_DNA"/>
</dbReference>
<name>A0A8E1R1D7_9BACT</name>